<name>A0AAU8HYD3_9CAUD</name>
<accession>A0AAU8HYD3</accession>
<dbReference type="EMBL" id="PP429226">
    <property type="protein sequence ID" value="XCI77452.1"/>
    <property type="molecule type" value="Genomic_DNA"/>
</dbReference>
<gene>
    <name evidence="1" type="ORF">LDCGVIBL_CDS0094</name>
</gene>
<organism evidence="1">
    <name type="scientific">Rhizobium phage LG08</name>
    <dbReference type="NCBI Taxonomy" id="3129229"/>
    <lineage>
        <taxon>Viruses</taxon>
        <taxon>Duplodnaviria</taxon>
        <taxon>Heunggongvirae</taxon>
        <taxon>Uroviricota</taxon>
        <taxon>Caudoviricetes</taxon>
    </lineage>
</organism>
<proteinExistence type="predicted"/>
<protein>
    <submittedName>
        <fullName evidence="1">Uncharacterized protein</fullName>
    </submittedName>
</protein>
<evidence type="ECO:0000313" key="1">
    <source>
        <dbReference type="EMBL" id="XCI77452.1"/>
    </source>
</evidence>
<sequence length="149" mass="17421">MSIRSSLVSMRNILARNSSSSDTRFSKEVIKMKEIKDELAHLSGKIMGIRSIAEFKINYALNSPLYSLEEKIEFLESVDDNLIDVDAFIPDWLSDEIDMYDFVEYLGKDSVITPERFIGYIKSNFNEDFQKEIFQKYFKDGKLSFILDW</sequence>
<reference evidence="1" key="1">
    <citation type="submission" date="2024-03" db="EMBL/GenBank/DDBJ databases">
        <authorList>
            <person name="Chantapakul B."/>
            <person name="Wang S."/>
        </authorList>
    </citation>
    <scope>NUCLEOTIDE SEQUENCE</scope>
</reference>